<sequence>MLRYEIRLQAIYIEAKRIHWVGEAECHRTTYEKPEESTARGSIEPA</sequence>
<evidence type="ECO:0000313" key="2">
    <source>
        <dbReference type="Proteomes" id="UP000003172"/>
    </source>
</evidence>
<proteinExistence type="predicted"/>
<accession>I4FMB8</accession>
<dbReference type="HOGENOM" id="CLU_3185828_0_0_3"/>
<evidence type="ECO:0000313" key="1">
    <source>
        <dbReference type="EMBL" id="CCH96793.1"/>
    </source>
</evidence>
<dbReference type="EMBL" id="CAII01000180">
    <property type="protein sequence ID" value="CCH96793.1"/>
    <property type="molecule type" value="Genomic_DNA"/>
</dbReference>
<protein>
    <submittedName>
        <fullName evidence="1">Uncharacterized protein</fullName>
    </submittedName>
</protein>
<comment type="caution">
    <text evidence="1">The sequence shown here is derived from an EMBL/GenBank/DDBJ whole genome shotgun (WGS) entry which is preliminary data.</text>
</comment>
<organism evidence="1 2">
    <name type="scientific">Microcystis aeruginosa PCC 9717</name>
    <dbReference type="NCBI Taxonomy" id="1160286"/>
    <lineage>
        <taxon>Bacteria</taxon>
        <taxon>Bacillati</taxon>
        <taxon>Cyanobacteriota</taxon>
        <taxon>Cyanophyceae</taxon>
        <taxon>Oscillatoriophycideae</taxon>
        <taxon>Chroococcales</taxon>
        <taxon>Microcystaceae</taxon>
        <taxon>Microcystis</taxon>
    </lineage>
</organism>
<gene>
    <name evidence="1" type="ORF">MICAB_2600001</name>
</gene>
<dbReference type="Proteomes" id="UP000003172">
    <property type="component" value="Unassembled WGS sequence"/>
</dbReference>
<dbReference type="AlphaFoldDB" id="I4FMB8"/>
<reference evidence="1 2" key="1">
    <citation type="submission" date="2012-04" db="EMBL/GenBank/DDBJ databases">
        <authorList>
            <person name="Genoscope - CEA"/>
        </authorList>
    </citation>
    <scope>NUCLEOTIDE SEQUENCE [LARGE SCALE GENOMIC DNA]</scope>
    <source>
        <strain evidence="1 2">9717</strain>
    </source>
</reference>
<name>I4FMB8_MICAE</name>